<evidence type="ECO:0000256" key="3">
    <source>
        <dbReference type="ARBA" id="ARBA00022989"/>
    </source>
</evidence>
<feature type="transmembrane region" description="Helical" evidence="5">
    <location>
        <begin position="338"/>
        <end position="360"/>
    </location>
</feature>
<evidence type="ECO:0000256" key="4">
    <source>
        <dbReference type="ARBA" id="ARBA00023136"/>
    </source>
</evidence>
<dbReference type="PANTHER" id="PTHR31794">
    <property type="entry name" value="AUXIN EFFLUX TRANSPORTER FAMILY PROTEIN (EUROFUNG)"/>
    <property type="match status" value="1"/>
</dbReference>
<feature type="transmembrane region" description="Helical" evidence="5">
    <location>
        <begin position="74"/>
        <end position="96"/>
    </location>
</feature>
<dbReference type="GO" id="GO:0005783">
    <property type="term" value="C:endoplasmic reticulum"/>
    <property type="evidence" value="ECO:0007669"/>
    <property type="project" value="TreeGrafter"/>
</dbReference>
<keyword evidence="4 5" id="KW-0472">Membrane</keyword>
<sequence>MSSSLAVTLLSSFQSSLSVLLTLSYGLVASKLGILSPASATQVARLCIQIFLPALLFTSLGSQVGASDSNLNTLWPLIAWSFAYPMICLAFTYPMVRYLQFPTWTLPAAAFNSATSLPLLLVDALVATGALDSIIGVGPDQQKGHTRLRNYLLINAMISNALTFTLGPHLLKIGHRHIGRRRSKGGIAIVHDRMSSSIQGGFDDSADPLLSESISSNASVPSLAQPFLNRLPEPLRDTLLFLQSLINPPLVAVILAIIVGEIGFLRTAFFEKEGSFFHSWLTKSLENIGSVFSTVQMFVVGCKLYEGISQTHRSQPDSEREAESSDLPRDKSIGVIPLTWLISLRFGIMPIFSTTVVYILLARQQLAQDPLLWFTLIIMATGPPAIRLAALSELSGQGQGAQQAVARLLAIFYAITPLISFPVVAALKVCETFL</sequence>
<feature type="transmembrane region" description="Helical" evidence="5">
    <location>
        <begin position="250"/>
        <end position="269"/>
    </location>
</feature>
<feature type="transmembrane region" description="Helical" evidence="5">
    <location>
        <begin position="42"/>
        <end position="62"/>
    </location>
</feature>
<dbReference type="PANTHER" id="PTHR31794:SF4">
    <property type="entry name" value="AUXIN EFFLUX TRANSPORTER FAMILY PROTEIN (EUROFUNG)"/>
    <property type="match status" value="1"/>
</dbReference>
<dbReference type="Pfam" id="PF03547">
    <property type="entry name" value="Mem_trans"/>
    <property type="match status" value="1"/>
</dbReference>
<feature type="transmembrane region" description="Helical" evidence="5">
    <location>
        <begin position="150"/>
        <end position="171"/>
    </location>
</feature>
<name>A0A166DRL4_9AGAM</name>
<keyword evidence="3 5" id="KW-1133">Transmembrane helix</keyword>
<protein>
    <recommendedName>
        <fullName evidence="8">Auxin efflux carrier</fullName>
    </recommendedName>
</protein>
<feature type="transmembrane region" description="Helical" evidence="5">
    <location>
        <begin position="116"/>
        <end position="138"/>
    </location>
</feature>
<dbReference type="EMBL" id="KV428056">
    <property type="protein sequence ID" value="KZT38818.1"/>
    <property type="molecule type" value="Genomic_DNA"/>
</dbReference>
<dbReference type="Proteomes" id="UP000076798">
    <property type="component" value="Unassembled WGS sequence"/>
</dbReference>
<feature type="transmembrane region" description="Helical" evidence="5">
    <location>
        <begin position="404"/>
        <end position="427"/>
    </location>
</feature>
<dbReference type="InterPro" id="IPR004776">
    <property type="entry name" value="Mem_transp_PIN-like"/>
</dbReference>
<evidence type="ECO:0000313" key="6">
    <source>
        <dbReference type="EMBL" id="KZT38818.1"/>
    </source>
</evidence>
<evidence type="ECO:0000256" key="5">
    <source>
        <dbReference type="SAM" id="Phobius"/>
    </source>
</evidence>
<organism evidence="6 7">
    <name type="scientific">Sistotremastrum suecicum HHB10207 ss-3</name>
    <dbReference type="NCBI Taxonomy" id="1314776"/>
    <lineage>
        <taxon>Eukaryota</taxon>
        <taxon>Fungi</taxon>
        <taxon>Dikarya</taxon>
        <taxon>Basidiomycota</taxon>
        <taxon>Agaricomycotina</taxon>
        <taxon>Agaricomycetes</taxon>
        <taxon>Sistotremastrales</taxon>
        <taxon>Sistotremastraceae</taxon>
        <taxon>Sistotremastrum</taxon>
    </lineage>
</organism>
<gene>
    <name evidence="6" type="ORF">SISSUDRAFT_1046421</name>
</gene>
<comment type="subcellular location">
    <subcellularLocation>
        <location evidence="1">Membrane</location>
        <topology evidence="1">Multi-pass membrane protein</topology>
    </subcellularLocation>
</comment>
<reference evidence="6 7" key="1">
    <citation type="journal article" date="2016" name="Mol. Biol. Evol.">
        <title>Comparative Genomics of Early-Diverging Mushroom-Forming Fungi Provides Insights into the Origins of Lignocellulose Decay Capabilities.</title>
        <authorList>
            <person name="Nagy L.G."/>
            <person name="Riley R."/>
            <person name="Tritt A."/>
            <person name="Adam C."/>
            <person name="Daum C."/>
            <person name="Floudas D."/>
            <person name="Sun H."/>
            <person name="Yadav J.S."/>
            <person name="Pangilinan J."/>
            <person name="Larsson K.H."/>
            <person name="Matsuura K."/>
            <person name="Barry K."/>
            <person name="Labutti K."/>
            <person name="Kuo R."/>
            <person name="Ohm R.A."/>
            <person name="Bhattacharya S.S."/>
            <person name="Shirouzu T."/>
            <person name="Yoshinaga Y."/>
            <person name="Martin F.M."/>
            <person name="Grigoriev I.V."/>
            <person name="Hibbett D.S."/>
        </authorList>
    </citation>
    <scope>NUCLEOTIDE SEQUENCE [LARGE SCALE GENOMIC DNA]</scope>
    <source>
        <strain evidence="6 7">HHB10207 ss-3</strain>
    </source>
</reference>
<keyword evidence="7" id="KW-1185">Reference proteome</keyword>
<evidence type="ECO:0000256" key="1">
    <source>
        <dbReference type="ARBA" id="ARBA00004141"/>
    </source>
</evidence>
<dbReference type="OrthoDB" id="191139at2759"/>
<evidence type="ECO:0000256" key="2">
    <source>
        <dbReference type="ARBA" id="ARBA00022692"/>
    </source>
</evidence>
<proteinExistence type="predicted"/>
<keyword evidence="2 5" id="KW-0812">Transmembrane</keyword>
<accession>A0A166DRL4</accession>
<evidence type="ECO:0008006" key="8">
    <source>
        <dbReference type="Google" id="ProtNLM"/>
    </source>
</evidence>
<dbReference type="STRING" id="1314776.A0A166DRL4"/>
<feature type="transmembrane region" description="Helical" evidence="5">
    <location>
        <begin position="372"/>
        <end position="392"/>
    </location>
</feature>
<evidence type="ECO:0000313" key="7">
    <source>
        <dbReference type="Proteomes" id="UP000076798"/>
    </source>
</evidence>
<dbReference type="AlphaFoldDB" id="A0A166DRL4"/>
<dbReference type="GO" id="GO:0016020">
    <property type="term" value="C:membrane"/>
    <property type="evidence" value="ECO:0007669"/>
    <property type="project" value="UniProtKB-SubCell"/>
</dbReference>
<dbReference type="GO" id="GO:0055085">
    <property type="term" value="P:transmembrane transport"/>
    <property type="evidence" value="ECO:0007669"/>
    <property type="project" value="InterPro"/>
</dbReference>